<dbReference type="OrthoDB" id="9813051at2"/>
<feature type="transmembrane region" description="Helical" evidence="1">
    <location>
        <begin position="183"/>
        <end position="205"/>
    </location>
</feature>
<dbReference type="Pfam" id="PF07314">
    <property type="entry name" value="Lit"/>
    <property type="match status" value="1"/>
</dbReference>
<reference evidence="2 3" key="1">
    <citation type="submission" date="2014-12" db="EMBL/GenBank/DDBJ databases">
        <title>Draft genome sequences of 29 type strains of Enterococci.</title>
        <authorList>
            <person name="Zhong Z."/>
            <person name="Sun Z."/>
            <person name="Liu W."/>
            <person name="Zhang W."/>
            <person name="Zhang H."/>
        </authorList>
    </citation>
    <scope>NUCLEOTIDE SEQUENCE [LARGE SCALE GENOMIC DNA]</scope>
    <source>
        <strain evidence="2 3">DSM 15687</strain>
    </source>
</reference>
<dbReference type="InterPro" id="IPR010178">
    <property type="entry name" value="Lit"/>
</dbReference>
<accession>A0A1L8WGZ4</accession>
<name>A0A1L8WGZ4_9ENTE</name>
<sequence length="213" mass="25651">MKHVKWMWKEYTGLICLFFLLTSLAATITINFRLLYVLDIKHLKILNHTVLDQRTLLKNFDQLMTYLNHPFQKMLRLQDFPVSASGAHHFYEVKKLFLLNYAVLFITFIPSISYIFYLKKNKRLWRLIHPFQIGMFIPVIFGFFMLIGFDRFFVLFHETFFNNDDWLFNPVTDPIINVLPEQFFMHSFLIFFLLIELFFAFFVMLGKSSVKKV</sequence>
<dbReference type="NCBIfam" id="TIGR01906">
    <property type="entry name" value="integ_TIGR01906"/>
    <property type="match status" value="1"/>
</dbReference>
<dbReference type="EMBL" id="JXLB01000015">
    <property type="protein sequence ID" value="OJG80295.1"/>
    <property type="molecule type" value="Genomic_DNA"/>
</dbReference>
<feature type="transmembrane region" description="Helical" evidence="1">
    <location>
        <begin position="130"/>
        <end position="149"/>
    </location>
</feature>
<keyword evidence="3" id="KW-1185">Reference proteome</keyword>
<dbReference type="RefSeq" id="WP_071855819.1">
    <property type="nucleotide sequence ID" value="NZ_JBCLRY010000007.1"/>
</dbReference>
<dbReference type="Proteomes" id="UP000182152">
    <property type="component" value="Unassembled WGS sequence"/>
</dbReference>
<keyword evidence="1" id="KW-1133">Transmembrane helix</keyword>
<organism evidence="2 3">
    <name type="scientific">Enterococcus ratti</name>
    <dbReference type="NCBI Taxonomy" id="150033"/>
    <lineage>
        <taxon>Bacteria</taxon>
        <taxon>Bacillati</taxon>
        <taxon>Bacillota</taxon>
        <taxon>Bacilli</taxon>
        <taxon>Lactobacillales</taxon>
        <taxon>Enterococcaceae</taxon>
        <taxon>Enterococcus</taxon>
    </lineage>
</organism>
<comment type="caution">
    <text evidence="2">The sequence shown here is derived from an EMBL/GenBank/DDBJ whole genome shotgun (WGS) entry which is preliminary data.</text>
</comment>
<evidence type="ECO:0000313" key="3">
    <source>
        <dbReference type="Proteomes" id="UP000182152"/>
    </source>
</evidence>
<evidence type="ECO:0000313" key="2">
    <source>
        <dbReference type="EMBL" id="OJG80295.1"/>
    </source>
</evidence>
<dbReference type="AlphaFoldDB" id="A0A1L8WGZ4"/>
<keyword evidence="1" id="KW-0812">Transmembrane</keyword>
<gene>
    <name evidence="2" type="ORF">RV14_GL000664</name>
</gene>
<evidence type="ECO:0000256" key="1">
    <source>
        <dbReference type="SAM" id="Phobius"/>
    </source>
</evidence>
<proteinExistence type="predicted"/>
<feature type="transmembrane region" description="Helical" evidence="1">
    <location>
        <begin position="98"/>
        <end position="118"/>
    </location>
</feature>
<keyword evidence="1" id="KW-0472">Membrane</keyword>
<dbReference type="STRING" id="150033.RV14_GL000664"/>
<protein>
    <submittedName>
        <fullName evidence="2">Integral membrane protein</fullName>
    </submittedName>
</protein>